<dbReference type="InterPro" id="IPR012337">
    <property type="entry name" value="RNaseH-like_sf"/>
</dbReference>
<proteinExistence type="predicted"/>
<dbReference type="InterPro" id="IPR050951">
    <property type="entry name" value="Retrovirus_Pol_polyprotein"/>
</dbReference>
<reference evidence="9" key="1">
    <citation type="submission" date="2020-10" db="EMBL/GenBank/DDBJ databases">
        <authorList>
            <person name="Kikuchi T."/>
        </authorList>
    </citation>
    <scope>NUCLEOTIDE SEQUENCE</scope>
    <source>
        <strain evidence="9">NKZ352</strain>
    </source>
</reference>
<evidence type="ECO:0000256" key="5">
    <source>
        <dbReference type="ARBA" id="ARBA00022759"/>
    </source>
</evidence>
<dbReference type="SUPFAM" id="SSF53098">
    <property type="entry name" value="Ribonuclease H-like"/>
    <property type="match status" value="1"/>
</dbReference>
<feature type="domain" description="Integrase catalytic" evidence="8">
    <location>
        <begin position="266"/>
        <end position="325"/>
    </location>
</feature>
<keyword evidence="6" id="KW-0378">Hydrolase</keyword>
<keyword evidence="4" id="KW-0540">Nuclease</keyword>
<dbReference type="AlphaFoldDB" id="A0A8S1HSY7"/>
<dbReference type="InterPro" id="IPR036397">
    <property type="entry name" value="RNaseH_sf"/>
</dbReference>
<evidence type="ECO:0000256" key="3">
    <source>
        <dbReference type="ARBA" id="ARBA00022695"/>
    </source>
</evidence>
<dbReference type="InterPro" id="IPR041588">
    <property type="entry name" value="Integrase_H2C2"/>
</dbReference>
<evidence type="ECO:0000256" key="6">
    <source>
        <dbReference type="ARBA" id="ARBA00022801"/>
    </source>
</evidence>
<dbReference type="GO" id="GO:0003676">
    <property type="term" value="F:nucleic acid binding"/>
    <property type="evidence" value="ECO:0007669"/>
    <property type="project" value="InterPro"/>
</dbReference>
<organism evidence="9 10">
    <name type="scientific">Caenorhabditis auriculariae</name>
    <dbReference type="NCBI Taxonomy" id="2777116"/>
    <lineage>
        <taxon>Eukaryota</taxon>
        <taxon>Metazoa</taxon>
        <taxon>Ecdysozoa</taxon>
        <taxon>Nematoda</taxon>
        <taxon>Chromadorea</taxon>
        <taxon>Rhabditida</taxon>
        <taxon>Rhabditina</taxon>
        <taxon>Rhabditomorpha</taxon>
        <taxon>Rhabditoidea</taxon>
        <taxon>Rhabditidae</taxon>
        <taxon>Peloderinae</taxon>
        <taxon>Caenorhabditis</taxon>
    </lineage>
</organism>
<dbReference type="Gene3D" id="1.10.340.70">
    <property type="match status" value="1"/>
</dbReference>
<dbReference type="EC" id="2.7.7.49" evidence="1"/>
<dbReference type="GO" id="GO:0004519">
    <property type="term" value="F:endonuclease activity"/>
    <property type="evidence" value="ECO:0007669"/>
    <property type="project" value="UniProtKB-KW"/>
</dbReference>
<dbReference type="FunFam" id="1.10.340.70:FF:000003">
    <property type="entry name" value="Protein CBG25708"/>
    <property type="match status" value="1"/>
</dbReference>
<dbReference type="Proteomes" id="UP000835052">
    <property type="component" value="Unassembled WGS sequence"/>
</dbReference>
<accession>A0A8S1HSY7</accession>
<dbReference type="GO" id="GO:0016787">
    <property type="term" value="F:hydrolase activity"/>
    <property type="evidence" value="ECO:0007669"/>
    <property type="project" value="UniProtKB-KW"/>
</dbReference>
<dbReference type="InterPro" id="IPR043502">
    <property type="entry name" value="DNA/RNA_pol_sf"/>
</dbReference>
<dbReference type="GO" id="GO:0042575">
    <property type="term" value="C:DNA polymerase complex"/>
    <property type="evidence" value="ECO:0007669"/>
    <property type="project" value="UniProtKB-ARBA"/>
</dbReference>
<gene>
    <name evidence="9" type="ORF">CAUJ_LOCUS14396</name>
</gene>
<dbReference type="Pfam" id="PF17921">
    <property type="entry name" value="Integrase_H2C2"/>
    <property type="match status" value="1"/>
</dbReference>
<sequence length="325" mass="36993">MTPLSFQNGPPPFQNLTDAEKKYAQIEKEGLGLVFAVRKFHRYIFGRRFTLLTDHKPLLTIFGNKKGLPVYSANRLLRWSLILRGYDFKIEYRSTTSFGQADALSRLISEDIQPTEDIVIAKATLDADAEYQAAAVFLPVTMTDVAKETMIDEVLKDVIASVRSNIGTKKLSGTAAKYLQQPQQLSLQDDCLFFGSRIVIPTTLRNRILKQLHEGHPGVARMKVLARQYVFWTNINADIESFVKKCRNCQEAQKAPIKTELFSWPKEDRPWNRVHIDYAGPFLGKYYLVIVDAYSKWPEVIEMTSTTSTATIEQLTQLFAQFGNP</sequence>
<evidence type="ECO:0000256" key="4">
    <source>
        <dbReference type="ARBA" id="ARBA00022722"/>
    </source>
</evidence>
<dbReference type="SUPFAM" id="SSF56672">
    <property type="entry name" value="DNA/RNA polymerases"/>
    <property type="match status" value="1"/>
</dbReference>
<evidence type="ECO:0000256" key="2">
    <source>
        <dbReference type="ARBA" id="ARBA00022679"/>
    </source>
</evidence>
<name>A0A8S1HSY7_9PELO</name>
<dbReference type="OrthoDB" id="5861663at2759"/>
<dbReference type="InterPro" id="IPR041373">
    <property type="entry name" value="RT_RNaseH"/>
</dbReference>
<protein>
    <recommendedName>
        <fullName evidence="1">RNA-directed DNA polymerase</fullName>
        <ecNumber evidence="1">2.7.7.49</ecNumber>
    </recommendedName>
</protein>
<keyword evidence="5" id="KW-0255">Endonuclease</keyword>
<keyword evidence="3" id="KW-0548">Nucleotidyltransferase</keyword>
<dbReference type="Gene3D" id="3.30.420.10">
    <property type="entry name" value="Ribonuclease H-like superfamily/Ribonuclease H"/>
    <property type="match status" value="1"/>
</dbReference>
<evidence type="ECO:0000313" key="9">
    <source>
        <dbReference type="EMBL" id="CAD6198490.1"/>
    </source>
</evidence>
<dbReference type="InterPro" id="IPR001584">
    <property type="entry name" value="Integrase_cat-core"/>
</dbReference>
<keyword evidence="2" id="KW-0808">Transferase</keyword>
<keyword evidence="7" id="KW-0695">RNA-directed DNA polymerase</keyword>
<dbReference type="Pfam" id="PF17917">
    <property type="entry name" value="RT_RNaseH"/>
    <property type="match status" value="1"/>
</dbReference>
<keyword evidence="10" id="KW-1185">Reference proteome</keyword>
<dbReference type="CDD" id="cd09274">
    <property type="entry name" value="RNase_HI_RT_Ty3"/>
    <property type="match status" value="1"/>
</dbReference>
<comment type="caution">
    <text evidence="9">The sequence shown here is derived from an EMBL/GenBank/DDBJ whole genome shotgun (WGS) entry which is preliminary data.</text>
</comment>
<dbReference type="GO" id="GO:0003964">
    <property type="term" value="F:RNA-directed DNA polymerase activity"/>
    <property type="evidence" value="ECO:0007669"/>
    <property type="project" value="UniProtKB-KW"/>
</dbReference>
<dbReference type="PANTHER" id="PTHR37984">
    <property type="entry name" value="PROTEIN CBG26694"/>
    <property type="match status" value="1"/>
</dbReference>
<evidence type="ECO:0000256" key="7">
    <source>
        <dbReference type="ARBA" id="ARBA00022918"/>
    </source>
</evidence>
<dbReference type="PANTHER" id="PTHR37984:SF5">
    <property type="entry name" value="PROTEIN NYNRIN-LIKE"/>
    <property type="match status" value="1"/>
</dbReference>
<evidence type="ECO:0000256" key="1">
    <source>
        <dbReference type="ARBA" id="ARBA00012493"/>
    </source>
</evidence>
<evidence type="ECO:0000259" key="8">
    <source>
        <dbReference type="PROSITE" id="PS50994"/>
    </source>
</evidence>
<dbReference type="EMBL" id="CAJGYM010000128">
    <property type="protein sequence ID" value="CAD6198490.1"/>
    <property type="molecule type" value="Genomic_DNA"/>
</dbReference>
<dbReference type="PROSITE" id="PS50994">
    <property type="entry name" value="INTEGRASE"/>
    <property type="match status" value="1"/>
</dbReference>
<dbReference type="GO" id="GO:0015074">
    <property type="term" value="P:DNA integration"/>
    <property type="evidence" value="ECO:0007669"/>
    <property type="project" value="InterPro"/>
</dbReference>
<evidence type="ECO:0000313" key="10">
    <source>
        <dbReference type="Proteomes" id="UP000835052"/>
    </source>
</evidence>